<dbReference type="OrthoDB" id="409725at2759"/>
<evidence type="ECO:0000313" key="10">
    <source>
        <dbReference type="EMBL" id="EGC32889.1"/>
    </source>
</evidence>
<dbReference type="InParanoid" id="F0ZT32"/>
<dbReference type="PANTHER" id="PTHR10791">
    <property type="entry name" value="RAG1-ACTIVATING PROTEIN 1"/>
    <property type="match status" value="1"/>
</dbReference>
<dbReference type="FunCoup" id="F0ZT32">
    <property type="interactions" value="1"/>
</dbReference>
<feature type="transmembrane region" description="Helical" evidence="9">
    <location>
        <begin position="158"/>
        <end position="180"/>
    </location>
</feature>
<evidence type="ECO:0000256" key="3">
    <source>
        <dbReference type="ARBA" id="ARBA00022448"/>
    </source>
</evidence>
<keyword evidence="3" id="KW-0813">Transport</keyword>
<keyword evidence="8 9" id="KW-0472">Membrane</keyword>
<dbReference type="eggNOG" id="KOG1623">
    <property type="taxonomic scope" value="Eukaryota"/>
</dbReference>
<evidence type="ECO:0000256" key="6">
    <source>
        <dbReference type="ARBA" id="ARBA00022737"/>
    </source>
</evidence>
<dbReference type="VEuPathDB" id="AmoebaDB:DICPUDRAFT_81303"/>
<dbReference type="GO" id="GO:0016020">
    <property type="term" value="C:membrane"/>
    <property type="evidence" value="ECO:0007669"/>
    <property type="project" value="InterPro"/>
</dbReference>
<organism evidence="10 11">
    <name type="scientific">Dictyostelium purpureum</name>
    <name type="common">Slime mold</name>
    <dbReference type="NCBI Taxonomy" id="5786"/>
    <lineage>
        <taxon>Eukaryota</taxon>
        <taxon>Amoebozoa</taxon>
        <taxon>Evosea</taxon>
        <taxon>Eumycetozoa</taxon>
        <taxon>Dictyostelia</taxon>
        <taxon>Dictyosteliales</taxon>
        <taxon>Dictyosteliaceae</taxon>
        <taxon>Dictyostelium</taxon>
    </lineage>
</organism>
<dbReference type="PANTHER" id="PTHR10791:SF224">
    <property type="entry name" value="SUGAR TRANSPORTER SWEET"/>
    <property type="match status" value="1"/>
</dbReference>
<evidence type="ECO:0000313" key="11">
    <source>
        <dbReference type="Proteomes" id="UP000001064"/>
    </source>
</evidence>
<evidence type="ECO:0000256" key="5">
    <source>
        <dbReference type="ARBA" id="ARBA00022692"/>
    </source>
</evidence>
<gene>
    <name evidence="10" type="ORF">DICPUDRAFT_81303</name>
</gene>
<evidence type="ECO:0000256" key="1">
    <source>
        <dbReference type="ARBA" id="ARBA00004127"/>
    </source>
</evidence>
<evidence type="ECO:0000256" key="2">
    <source>
        <dbReference type="ARBA" id="ARBA00007809"/>
    </source>
</evidence>
<dbReference type="GO" id="GO:0012505">
    <property type="term" value="C:endomembrane system"/>
    <property type="evidence" value="ECO:0007669"/>
    <property type="project" value="UniProtKB-SubCell"/>
</dbReference>
<proteinExistence type="inferred from homology"/>
<evidence type="ECO:0000256" key="8">
    <source>
        <dbReference type="ARBA" id="ARBA00023136"/>
    </source>
</evidence>
<keyword evidence="4" id="KW-0762">Sugar transport</keyword>
<evidence type="ECO:0000256" key="7">
    <source>
        <dbReference type="ARBA" id="ARBA00022989"/>
    </source>
</evidence>
<accession>F0ZT32</accession>
<feature type="transmembrane region" description="Helical" evidence="9">
    <location>
        <begin position="127"/>
        <end position="151"/>
    </location>
</feature>
<protein>
    <recommendedName>
        <fullName evidence="12">Sugar transporter SWEET</fullName>
    </recommendedName>
</protein>
<dbReference type="Proteomes" id="UP000001064">
    <property type="component" value="Unassembled WGS sequence"/>
</dbReference>
<evidence type="ECO:0000256" key="9">
    <source>
        <dbReference type="SAM" id="Phobius"/>
    </source>
</evidence>
<reference evidence="11" key="1">
    <citation type="journal article" date="2011" name="Genome Biol.">
        <title>Comparative genomics of the social amoebae Dictyostelium discoideum and Dictyostelium purpureum.</title>
        <authorList>
            <consortium name="US DOE Joint Genome Institute (JGI-PGF)"/>
            <person name="Sucgang R."/>
            <person name="Kuo A."/>
            <person name="Tian X."/>
            <person name="Salerno W."/>
            <person name="Parikh A."/>
            <person name="Feasley C.L."/>
            <person name="Dalin E."/>
            <person name="Tu H."/>
            <person name="Huang E."/>
            <person name="Barry K."/>
            <person name="Lindquist E."/>
            <person name="Shapiro H."/>
            <person name="Bruce D."/>
            <person name="Schmutz J."/>
            <person name="Salamov A."/>
            <person name="Fey P."/>
            <person name="Gaudet P."/>
            <person name="Anjard C."/>
            <person name="Babu M.M."/>
            <person name="Basu S."/>
            <person name="Bushmanova Y."/>
            <person name="van der Wel H."/>
            <person name="Katoh-Kurasawa M."/>
            <person name="Dinh C."/>
            <person name="Coutinho P.M."/>
            <person name="Saito T."/>
            <person name="Elias M."/>
            <person name="Schaap P."/>
            <person name="Kay R.R."/>
            <person name="Henrissat B."/>
            <person name="Eichinger L."/>
            <person name="Rivero F."/>
            <person name="Putnam N.H."/>
            <person name="West C.M."/>
            <person name="Loomis W.F."/>
            <person name="Chisholm R.L."/>
            <person name="Shaulsky G."/>
            <person name="Strassmann J.E."/>
            <person name="Queller D.C."/>
            <person name="Kuspa A."/>
            <person name="Grigoriev I.V."/>
        </authorList>
    </citation>
    <scope>NUCLEOTIDE SEQUENCE [LARGE SCALE GENOMIC DNA]</scope>
    <source>
        <strain evidence="11">QSDP1</strain>
    </source>
</reference>
<keyword evidence="5 9" id="KW-0812">Transmembrane</keyword>
<comment type="similarity">
    <text evidence="2">Belongs to the SWEET sugar transporter family.</text>
</comment>
<feature type="transmembrane region" description="Helical" evidence="9">
    <location>
        <begin position="6"/>
        <end position="28"/>
    </location>
</feature>
<evidence type="ECO:0000256" key="4">
    <source>
        <dbReference type="ARBA" id="ARBA00022597"/>
    </source>
</evidence>
<evidence type="ECO:0008006" key="12">
    <source>
        <dbReference type="Google" id="ProtNLM"/>
    </source>
</evidence>
<dbReference type="RefSeq" id="XP_003290574.1">
    <property type="nucleotide sequence ID" value="XM_003290526.1"/>
</dbReference>
<dbReference type="InterPro" id="IPR004316">
    <property type="entry name" value="SWEET_rpt"/>
</dbReference>
<comment type="subcellular location">
    <subcellularLocation>
        <location evidence="1">Endomembrane system</location>
        <topology evidence="1">Multi-pass membrane protein</topology>
    </subcellularLocation>
</comment>
<feature type="transmembrane region" description="Helical" evidence="9">
    <location>
        <begin position="186"/>
        <end position="207"/>
    </location>
</feature>
<feature type="transmembrane region" description="Helical" evidence="9">
    <location>
        <begin position="40"/>
        <end position="60"/>
    </location>
</feature>
<dbReference type="Pfam" id="PF03083">
    <property type="entry name" value="MtN3_slv"/>
    <property type="match status" value="2"/>
</dbReference>
<feature type="transmembrane region" description="Helical" evidence="9">
    <location>
        <begin position="99"/>
        <end position="121"/>
    </location>
</feature>
<keyword evidence="11" id="KW-1185">Reference proteome</keyword>
<dbReference type="InterPro" id="IPR047664">
    <property type="entry name" value="SWEET"/>
</dbReference>
<keyword evidence="6" id="KW-0677">Repeat</keyword>
<feature type="transmembrane region" description="Helical" evidence="9">
    <location>
        <begin position="66"/>
        <end position="87"/>
    </location>
</feature>
<dbReference type="GO" id="GO:0051119">
    <property type="term" value="F:sugar transmembrane transporter activity"/>
    <property type="evidence" value="ECO:0007669"/>
    <property type="project" value="InterPro"/>
</dbReference>
<dbReference type="Gene3D" id="1.20.1280.290">
    <property type="match status" value="2"/>
</dbReference>
<dbReference type="AlphaFoldDB" id="F0ZT32"/>
<name>F0ZT32_DICPU</name>
<dbReference type="KEGG" id="dpp:DICPUDRAFT_81303"/>
<dbReference type="EMBL" id="GL871168">
    <property type="protein sequence ID" value="EGC32889.1"/>
    <property type="molecule type" value="Genomic_DNA"/>
</dbReference>
<dbReference type="OMA" id="TFVTIWK"/>
<keyword evidence="7 9" id="KW-1133">Transmembrane helix</keyword>
<sequence length="256" mass="28139">MSVLAALLSILGNIISTGTAFSPLKKFLEIDRNRDVGSMNIYPIIALCGNSLCWVVYGTIIKNISIIPVNVIGLLITSYFIIVFISATSDLKRRRLVTGVYFGYLTALTVYHLLIIFYVSLETQKTIFGYTCNVAVLIFYGSPVLSLYGVIRSRDRSVINLPLALISCFAGIVWTFYGLLVKDKFIFLPNAIGASLSAISLVVYFGVGYFNTTQYKIPPNGQSQDGANQNVSLIHQDGNAINDTSNTLGFDEENKI</sequence>
<dbReference type="GeneID" id="10508054"/>